<feature type="signal peptide" evidence="1">
    <location>
        <begin position="1"/>
        <end position="35"/>
    </location>
</feature>
<dbReference type="EMBL" id="FQVU01000002">
    <property type="protein sequence ID" value="SHG13500.1"/>
    <property type="molecule type" value="Genomic_DNA"/>
</dbReference>
<accession>A0A1M5HC02</accession>
<evidence type="ECO:0000313" key="3">
    <source>
        <dbReference type="Proteomes" id="UP000186132"/>
    </source>
</evidence>
<keyword evidence="3" id="KW-1185">Reference proteome</keyword>
<reference evidence="2 3" key="1">
    <citation type="submission" date="2016-11" db="EMBL/GenBank/DDBJ databases">
        <authorList>
            <person name="Jaros S."/>
            <person name="Januszkiewicz K."/>
            <person name="Wedrychowicz H."/>
        </authorList>
    </citation>
    <scope>NUCLEOTIDE SEQUENCE [LARGE SCALE GENOMIC DNA]</scope>
    <source>
        <strain evidence="2 3">DSM 45627</strain>
    </source>
</reference>
<name>A0A1M5HC02_9ACTN</name>
<dbReference type="AlphaFoldDB" id="A0A1M5HC02"/>
<evidence type="ECO:0000313" key="2">
    <source>
        <dbReference type="EMBL" id="SHG13500.1"/>
    </source>
</evidence>
<sequence length="806" mass="85557">MTHALTRKVTVLGIFVGFLLAFAASLLVGSSPAYASGSGIGSGGSGSGGGSGPGGCAAFNTKWEFAHGSVPKTGSGCTNNTLTGSSCQTSAAEGSWIFYVTATSGGNEGKHISLPTSSGGFKFMRNKLTDLIQDDSNISAGFTRSAKASGYDNAPTRLAIKRWIESEISDGSFGAGSHAQWKELGGSNYRASNGKYLTYVCAWLSCGAHCNIPGVNPPVQYCSGYGVTSHTYVIRRGVNTATTEASSASDALAKCALHCPTSSSSDPNHVRAYIQHSGAAIRASYNTGAKMGAYCYYRTGTRNTETQTRLLTTSGKRTVSPEYIYGYNIDLLPDDEDFGQRTHPGPDKLVYQTTETVMPLGQFVNSYNYKNNTCPTVAQLNAAAAKNVGVSHGSVAVNAENKRGLAEGGILTVRENIERIQLLLTPTTKQPQVRTRVRTQVYSFTLYNTGAEYGVGDETGYYFSYTAWTAWKNSGSPVHSCGTGENTETGENGGLYQIFTNHCDASAAIQKGQSAGATVVDNGDSTKNFAGSVISRTDNLNEFEPQWGWGEGDRAGQWNKLCAYQGQKASTGSPASVTYFRDNTPHATSVDLYRPQSGGVVSYSGQDATATMVSLWNGSIQAPGVSDTGQFQMMANGQPLFGSDASPAPVLSQWGSVNAVQEKYFGLVPSQVTNLGMEADWPTDAGKPEVFTTKWIYTPQVSNTFPVVVGFDSHDQRTDTLGTVSTGIEGEVYSMQGTAAASPALTTLVKNSTGDIEHQGQPAITNTLDGRLAFGTRLDSTGAWIPEPVTYSPYYREVHFVRATTN</sequence>
<organism evidence="2 3">
    <name type="scientific">Jatrophihabitans endophyticus</name>
    <dbReference type="NCBI Taxonomy" id="1206085"/>
    <lineage>
        <taxon>Bacteria</taxon>
        <taxon>Bacillati</taxon>
        <taxon>Actinomycetota</taxon>
        <taxon>Actinomycetes</taxon>
        <taxon>Jatrophihabitantales</taxon>
        <taxon>Jatrophihabitantaceae</taxon>
        <taxon>Jatrophihabitans</taxon>
    </lineage>
</organism>
<keyword evidence="1" id="KW-0732">Signal</keyword>
<feature type="chain" id="PRO_5013382072" evidence="1">
    <location>
        <begin position="36"/>
        <end position="806"/>
    </location>
</feature>
<gene>
    <name evidence="2" type="ORF">SAMN05443575_1469</name>
</gene>
<protein>
    <submittedName>
        <fullName evidence="2">Uncharacterized protein</fullName>
    </submittedName>
</protein>
<evidence type="ECO:0000256" key="1">
    <source>
        <dbReference type="SAM" id="SignalP"/>
    </source>
</evidence>
<dbReference type="Proteomes" id="UP000186132">
    <property type="component" value="Unassembled WGS sequence"/>
</dbReference>
<proteinExistence type="predicted"/>